<name>A0A1H0SLQ3_9BACI</name>
<keyword evidence="3" id="KW-1185">Reference proteome</keyword>
<accession>A0A1H0SLQ3</accession>
<evidence type="ECO:0000313" key="3">
    <source>
        <dbReference type="Proteomes" id="UP000199159"/>
    </source>
</evidence>
<gene>
    <name evidence="2" type="ORF">SAMN05216565_1033</name>
</gene>
<protein>
    <submittedName>
        <fullName evidence="2">Uncharacterized protein</fullName>
    </submittedName>
</protein>
<dbReference type="AlphaFoldDB" id="A0A1H0SLQ3"/>
<organism evidence="2 3">
    <name type="scientific">Litchfieldia salsa</name>
    <dbReference type="NCBI Taxonomy" id="930152"/>
    <lineage>
        <taxon>Bacteria</taxon>
        <taxon>Bacillati</taxon>
        <taxon>Bacillota</taxon>
        <taxon>Bacilli</taxon>
        <taxon>Bacillales</taxon>
        <taxon>Bacillaceae</taxon>
        <taxon>Litchfieldia</taxon>
    </lineage>
</organism>
<keyword evidence="1" id="KW-0812">Transmembrane</keyword>
<evidence type="ECO:0000313" key="2">
    <source>
        <dbReference type="EMBL" id="SDP42647.1"/>
    </source>
</evidence>
<keyword evidence="1" id="KW-1133">Transmembrane helix</keyword>
<dbReference type="RefSeq" id="WP_175490215.1">
    <property type="nucleotide sequence ID" value="NZ_FNJU01000003.1"/>
</dbReference>
<dbReference type="STRING" id="930152.SAMN05216565_1033"/>
<dbReference type="EMBL" id="FNJU01000003">
    <property type="protein sequence ID" value="SDP42647.1"/>
    <property type="molecule type" value="Genomic_DNA"/>
</dbReference>
<proteinExistence type="predicted"/>
<evidence type="ECO:0000256" key="1">
    <source>
        <dbReference type="SAM" id="Phobius"/>
    </source>
</evidence>
<reference evidence="3" key="1">
    <citation type="submission" date="2016-10" db="EMBL/GenBank/DDBJ databases">
        <authorList>
            <person name="Varghese N."/>
            <person name="Submissions S."/>
        </authorList>
    </citation>
    <scope>NUCLEOTIDE SEQUENCE [LARGE SCALE GENOMIC DNA]</scope>
    <source>
        <strain evidence="3">IBRC-M10078</strain>
    </source>
</reference>
<keyword evidence="1" id="KW-0472">Membrane</keyword>
<sequence length="46" mass="5563">MNKINYWGIFSIVLSVVGFIFSIKFQSMAYWGPDGAFTWIWYWIMF</sequence>
<feature type="transmembrane region" description="Helical" evidence="1">
    <location>
        <begin position="6"/>
        <end position="23"/>
    </location>
</feature>
<dbReference type="Proteomes" id="UP000199159">
    <property type="component" value="Unassembled WGS sequence"/>
</dbReference>